<evidence type="ECO:0000313" key="3">
    <source>
        <dbReference type="Proteomes" id="UP000284706"/>
    </source>
</evidence>
<feature type="compositionally biased region" description="Low complexity" evidence="1">
    <location>
        <begin position="201"/>
        <end position="233"/>
    </location>
</feature>
<evidence type="ECO:0000256" key="1">
    <source>
        <dbReference type="SAM" id="MobiDB-lite"/>
    </source>
</evidence>
<evidence type="ECO:0000313" key="2">
    <source>
        <dbReference type="EMBL" id="PPQ87081.1"/>
    </source>
</evidence>
<dbReference type="OrthoDB" id="2534759at2759"/>
<protein>
    <submittedName>
        <fullName evidence="2">Uncharacterized protein</fullName>
    </submittedName>
</protein>
<reference evidence="2 3" key="1">
    <citation type="journal article" date="2018" name="Evol. Lett.">
        <title>Horizontal gene cluster transfer increased hallucinogenic mushroom diversity.</title>
        <authorList>
            <person name="Reynolds H.T."/>
            <person name="Vijayakumar V."/>
            <person name="Gluck-Thaler E."/>
            <person name="Korotkin H.B."/>
            <person name="Matheny P.B."/>
            <person name="Slot J.C."/>
        </authorList>
    </citation>
    <scope>NUCLEOTIDE SEQUENCE [LARGE SCALE GENOMIC DNA]</scope>
    <source>
        <strain evidence="2 3">SRW20</strain>
    </source>
</reference>
<dbReference type="PANTHER" id="PTHR38702:SF1">
    <property type="entry name" value="CALPONIN-HOMOLOGY (CH) DOMAIN-CONTAINING PROTEIN"/>
    <property type="match status" value="1"/>
</dbReference>
<feature type="region of interest" description="Disordered" evidence="1">
    <location>
        <begin position="201"/>
        <end position="234"/>
    </location>
</feature>
<proteinExistence type="predicted"/>
<organism evidence="2 3">
    <name type="scientific">Gymnopilus dilepis</name>
    <dbReference type="NCBI Taxonomy" id="231916"/>
    <lineage>
        <taxon>Eukaryota</taxon>
        <taxon>Fungi</taxon>
        <taxon>Dikarya</taxon>
        <taxon>Basidiomycota</taxon>
        <taxon>Agaricomycotina</taxon>
        <taxon>Agaricomycetes</taxon>
        <taxon>Agaricomycetidae</taxon>
        <taxon>Agaricales</taxon>
        <taxon>Agaricineae</taxon>
        <taxon>Hymenogastraceae</taxon>
        <taxon>Gymnopilus</taxon>
    </lineage>
</organism>
<keyword evidence="3" id="KW-1185">Reference proteome</keyword>
<dbReference type="AlphaFoldDB" id="A0A409X8N8"/>
<accession>A0A409X8N8</accession>
<dbReference type="PANTHER" id="PTHR38702">
    <property type="entry name" value="CALPONIN-HOMOLOGY (CH) DOMAIN-CONTAINING PROTEIN"/>
    <property type="match status" value="1"/>
</dbReference>
<feature type="region of interest" description="Disordered" evidence="1">
    <location>
        <begin position="118"/>
        <end position="141"/>
    </location>
</feature>
<dbReference type="Proteomes" id="UP000284706">
    <property type="component" value="Unassembled WGS sequence"/>
</dbReference>
<name>A0A409X8N8_9AGAR</name>
<feature type="compositionally biased region" description="Basic and acidic residues" evidence="1">
    <location>
        <begin position="126"/>
        <end position="139"/>
    </location>
</feature>
<comment type="caution">
    <text evidence="2">The sequence shown here is derived from an EMBL/GenBank/DDBJ whole genome shotgun (WGS) entry which is preliminary data.</text>
</comment>
<gene>
    <name evidence="2" type="ORF">CVT26_009687</name>
</gene>
<feature type="region of interest" description="Disordered" evidence="1">
    <location>
        <begin position="1"/>
        <end position="30"/>
    </location>
</feature>
<dbReference type="STRING" id="231916.A0A409X8N8"/>
<dbReference type="EMBL" id="NHYE01003957">
    <property type="protein sequence ID" value="PPQ87081.1"/>
    <property type="molecule type" value="Genomic_DNA"/>
</dbReference>
<dbReference type="InParanoid" id="A0A409X8N8"/>
<sequence length="314" mass="33921">MVLSEEPEEMAGMDEIREEEDEESVEDDDLPEWAKRAAFVDDKLGRAHALVHFFLPSHLQPYLSPPTPQSRTDFLASLSSGQLLCVAYNACVRKSKKPWGFVSKDSIHDIIALERAAAQDGGAGGEEGREKEGGKEGNSKRMWTFRRTDNLRLWAGALKLRYMLPIHLPTNVQAPPPLPTLPSLPSSALSLAKKPSLSTLATSVSSTGPASSASSSSNSTSTSTPTSKFTPAPIAISVSSGTPVSTPLGSPSGLQTRFNLGLGAGGTGRRGEREPAIVFDARVVAKREEGWEDMLERVLVRWVERAVEERRVAS</sequence>